<keyword evidence="1" id="KW-0472">Membrane</keyword>
<dbReference type="Proteomes" id="UP000298602">
    <property type="component" value="Chromosome"/>
</dbReference>
<dbReference type="GO" id="GO:0005886">
    <property type="term" value="C:plasma membrane"/>
    <property type="evidence" value="ECO:0007669"/>
    <property type="project" value="UniProtKB-SubCell"/>
</dbReference>
<dbReference type="OrthoDB" id="9801753at2"/>
<name>A0A4P8L6A3_9BACT</name>
<dbReference type="HAMAP" id="MF_00386">
    <property type="entry name" value="UPF0161_YidD"/>
    <property type="match status" value="1"/>
</dbReference>
<dbReference type="PANTHER" id="PTHR33383:SF1">
    <property type="entry name" value="MEMBRANE PROTEIN INSERTION EFFICIENCY FACTOR-RELATED"/>
    <property type="match status" value="1"/>
</dbReference>
<dbReference type="SMART" id="SM01234">
    <property type="entry name" value="Haemolytic"/>
    <property type="match status" value="1"/>
</dbReference>
<dbReference type="RefSeq" id="WP_137425735.1">
    <property type="nucleotide sequence ID" value="NZ_CP040098.1"/>
</dbReference>
<dbReference type="AlphaFoldDB" id="A0A4P8L6A3"/>
<sequence>MKQVLLACIHFYQLYISPLLGPHCRFYPTCSHYAREAIESWGPLRGSLMGVGRILRCHPFHPGGYDPVPQPQSGFHHKME</sequence>
<evidence type="ECO:0000313" key="2">
    <source>
        <dbReference type="EMBL" id="QCQ23470.1"/>
    </source>
</evidence>
<comment type="function">
    <text evidence="1">Could be involved in insertion of integral membrane proteins into the membrane.</text>
</comment>
<keyword evidence="3" id="KW-1185">Reference proteome</keyword>
<organism evidence="2 3">
    <name type="scientific">Desulfoglaeba alkanexedens ALDC</name>
    <dbReference type="NCBI Taxonomy" id="980445"/>
    <lineage>
        <taxon>Bacteria</taxon>
        <taxon>Pseudomonadati</taxon>
        <taxon>Thermodesulfobacteriota</taxon>
        <taxon>Syntrophobacteria</taxon>
        <taxon>Syntrophobacterales</taxon>
        <taxon>Syntrophobacteraceae</taxon>
        <taxon>Desulfoglaeba</taxon>
    </lineage>
</organism>
<evidence type="ECO:0000313" key="3">
    <source>
        <dbReference type="Proteomes" id="UP000298602"/>
    </source>
</evidence>
<reference evidence="2 3" key="1">
    <citation type="submission" date="2019-05" db="EMBL/GenBank/DDBJ databases">
        <title>The Complete Genome Sequence of the n-alkane-degrading Desulfoglaeba alkanexedens ALDC reveals multiple alkylsuccinate synthase gene clusters.</title>
        <authorList>
            <person name="Callaghan A.V."/>
            <person name="Davidova I.A."/>
            <person name="Duncan K.E."/>
            <person name="Morris B."/>
            <person name="McInerney M.J."/>
        </authorList>
    </citation>
    <scope>NUCLEOTIDE SEQUENCE [LARGE SCALE GENOMIC DNA]</scope>
    <source>
        <strain evidence="2 3">ALDC</strain>
    </source>
</reference>
<accession>A0A4P8L6A3</accession>
<dbReference type="NCBIfam" id="TIGR00278">
    <property type="entry name" value="membrane protein insertion efficiency factor YidD"/>
    <property type="match status" value="1"/>
</dbReference>
<dbReference type="PANTHER" id="PTHR33383">
    <property type="entry name" value="MEMBRANE PROTEIN INSERTION EFFICIENCY FACTOR-RELATED"/>
    <property type="match status" value="1"/>
</dbReference>
<protein>
    <recommendedName>
        <fullName evidence="1">Putative membrane protein insertion efficiency factor</fullName>
    </recommendedName>
</protein>
<gene>
    <name evidence="2" type="primary">yidD</name>
    <name evidence="2" type="ORF">FDQ92_06375</name>
</gene>
<evidence type="ECO:0000256" key="1">
    <source>
        <dbReference type="HAMAP-Rule" id="MF_00386"/>
    </source>
</evidence>
<comment type="similarity">
    <text evidence="1">Belongs to the UPF0161 family.</text>
</comment>
<proteinExistence type="inferred from homology"/>
<comment type="subcellular location">
    <subcellularLocation>
        <location evidence="1">Cell membrane</location>
        <topology evidence="1">Peripheral membrane protein</topology>
        <orientation evidence="1">Cytoplasmic side</orientation>
    </subcellularLocation>
</comment>
<reference evidence="2 3" key="2">
    <citation type="submission" date="2019-05" db="EMBL/GenBank/DDBJ databases">
        <authorList>
            <person name="Suflita J.M."/>
            <person name="Marks C.R."/>
        </authorList>
    </citation>
    <scope>NUCLEOTIDE SEQUENCE [LARGE SCALE GENOMIC DNA]</scope>
    <source>
        <strain evidence="2 3">ALDC</strain>
    </source>
</reference>
<dbReference type="KEGG" id="dax:FDQ92_06375"/>
<keyword evidence="1" id="KW-1003">Cell membrane</keyword>
<dbReference type="EMBL" id="CP040098">
    <property type="protein sequence ID" value="QCQ23470.1"/>
    <property type="molecule type" value="Genomic_DNA"/>
</dbReference>
<dbReference type="Pfam" id="PF01809">
    <property type="entry name" value="YidD"/>
    <property type="match status" value="1"/>
</dbReference>
<dbReference type="InterPro" id="IPR002696">
    <property type="entry name" value="Membr_insert_effic_factor_YidD"/>
</dbReference>